<evidence type="ECO:0000256" key="1">
    <source>
        <dbReference type="SAM" id="Phobius"/>
    </source>
</evidence>
<dbReference type="OrthoDB" id="3550957at2759"/>
<name>A0A6A5YZE6_9PLEO</name>
<accession>A0A6A5YZE6</accession>
<dbReference type="Pfam" id="PF12351">
    <property type="entry name" value="Fig1"/>
    <property type="match status" value="1"/>
</dbReference>
<feature type="transmembrane region" description="Helical" evidence="1">
    <location>
        <begin position="166"/>
        <end position="190"/>
    </location>
</feature>
<dbReference type="GO" id="GO:0000747">
    <property type="term" value="P:conjugation with cellular fusion"/>
    <property type="evidence" value="ECO:0007669"/>
    <property type="project" value="TreeGrafter"/>
</dbReference>
<reference evidence="2" key="1">
    <citation type="journal article" date="2020" name="Stud. Mycol.">
        <title>101 Dothideomycetes genomes: a test case for predicting lifestyles and emergence of pathogens.</title>
        <authorList>
            <person name="Haridas S."/>
            <person name="Albert R."/>
            <person name="Binder M."/>
            <person name="Bloem J."/>
            <person name="Labutti K."/>
            <person name="Salamov A."/>
            <person name="Andreopoulos B."/>
            <person name="Baker S."/>
            <person name="Barry K."/>
            <person name="Bills G."/>
            <person name="Bluhm B."/>
            <person name="Cannon C."/>
            <person name="Castanera R."/>
            <person name="Culley D."/>
            <person name="Daum C."/>
            <person name="Ezra D."/>
            <person name="Gonzalez J."/>
            <person name="Henrissat B."/>
            <person name="Kuo A."/>
            <person name="Liang C."/>
            <person name="Lipzen A."/>
            <person name="Lutzoni F."/>
            <person name="Magnuson J."/>
            <person name="Mondo S."/>
            <person name="Nolan M."/>
            <person name="Ohm R."/>
            <person name="Pangilinan J."/>
            <person name="Park H.-J."/>
            <person name="Ramirez L."/>
            <person name="Alfaro M."/>
            <person name="Sun H."/>
            <person name="Tritt A."/>
            <person name="Yoshinaga Y."/>
            <person name="Zwiers L.-H."/>
            <person name="Turgeon B."/>
            <person name="Goodwin S."/>
            <person name="Spatafora J."/>
            <person name="Crous P."/>
            <person name="Grigoriev I."/>
        </authorList>
    </citation>
    <scope>NUCLEOTIDE SEQUENCE</scope>
    <source>
        <strain evidence="2">CBS 627.86</strain>
    </source>
</reference>
<protein>
    <submittedName>
        <fullName evidence="2">Uncharacterized protein</fullName>
    </submittedName>
</protein>
<dbReference type="PANTHER" id="PTHR28092">
    <property type="entry name" value="FACTOR-INDUCED GENE 1 PROTEIN"/>
    <property type="match status" value="1"/>
</dbReference>
<keyword evidence="1" id="KW-0472">Membrane</keyword>
<dbReference type="AlphaFoldDB" id="A0A6A5YZE6"/>
<dbReference type="EMBL" id="ML977330">
    <property type="protein sequence ID" value="KAF2112532.1"/>
    <property type="molecule type" value="Genomic_DNA"/>
</dbReference>
<keyword evidence="1" id="KW-1133">Transmembrane helix</keyword>
<dbReference type="GO" id="GO:0043332">
    <property type="term" value="C:mating projection tip"/>
    <property type="evidence" value="ECO:0007669"/>
    <property type="project" value="TreeGrafter"/>
</dbReference>
<dbReference type="Proteomes" id="UP000799770">
    <property type="component" value="Unassembled WGS sequence"/>
</dbReference>
<keyword evidence="1" id="KW-0812">Transmembrane</keyword>
<feature type="transmembrane region" description="Helical" evidence="1">
    <location>
        <begin position="115"/>
        <end position="136"/>
    </location>
</feature>
<dbReference type="GO" id="GO:0016020">
    <property type="term" value="C:membrane"/>
    <property type="evidence" value="ECO:0007669"/>
    <property type="project" value="InterPro"/>
</dbReference>
<evidence type="ECO:0000313" key="2">
    <source>
        <dbReference type="EMBL" id="KAF2112532.1"/>
    </source>
</evidence>
<dbReference type="PANTHER" id="PTHR28092:SF1">
    <property type="entry name" value="FACTOR-INDUCED GENE 1 PROTEIN"/>
    <property type="match status" value="1"/>
</dbReference>
<keyword evidence="3" id="KW-1185">Reference proteome</keyword>
<organism evidence="2 3">
    <name type="scientific">Lophiotrema nucula</name>
    <dbReference type="NCBI Taxonomy" id="690887"/>
    <lineage>
        <taxon>Eukaryota</taxon>
        <taxon>Fungi</taxon>
        <taxon>Dikarya</taxon>
        <taxon>Ascomycota</taxon>
        <taxon>Pezizomycotina</taxon>
        <taxon>Dothideomycetes</taxon>
        <taxon>Pleosporomycetidae</taxon>
        <taxon>Pleosporales</taxon>
        <taxon>Lophiotremataceae</taxon>
        <taxon>Lophiotrema</taxon>
    </lineage>
</organism>
<feature type="transmembrane region" description="Helical" evidence="1">
    <location>
        <begin position="70"/>
        <end position="94"/>
    </location>
</feature>
<gene>
    <name evidence="2" type="ORF">BDV96DRAFT_152135</name>
</gene>
<sequence>MKEMPAVSDADSKETLDEIRVGYFGICTRSANAEWHCVARYQNLPHELLPEAGSNLDKLLQAVQKYKENVLFPVPTVLSMVSSSLAVVVISRFSDLKFGYDRGEFLDLWHSLKHITLPFFMLLYLSAIFSCTAALWQQVSAASVACLADKLGDESVFVNVGPRAVALAWLPAFLDILSFGLTGLVSLAIFRHRYVQDRT</sequence>
<proteinExistence type="predicted"/>
<evidence type="ECO:0000313" key="3">
    <source>
        <dbReference type="Proteomes" id="UP000799770"/>
    </source>
</evidence>
<dbReference type="InterPro" id="IPR033481">
    <property type="entry name" value="Dni1/Fig1"/>
</dbReference>